<dbReference type="RefSeq" id="WP_394468399.1">
    <property type="nucleotide sequence ID" value="NZ_JBIGHY010000001.1"/>
</dbReference>
<comment type="caution">
    <text evidence="2">The sequence shown here is derived from an EMBL/GenBank/DDBJ whole genome shotgun (WGS) entry which is preliminary data.</text>
</comment>
<keyword evidence="1" id="KW-1133">Transmembrane helix</keyword>
<reference evidence="2 3" key="1">
    <citation type="submission" date="2024-09" db="EMBL/GenBank/DDBJ databases">
        <title>Novel species of the genus Pelomonas and Roseateles isolated from streams.</title>
        <authorList>
            <person name="Lu H."/>
        </authorList>
    </citation>
    <scope>NUCLEOTIDE SEQUENCE [LARGE SCALE GENOMIC DNA]</scope>
    <source>
        <strain evidence="2 3">DC23W</strain>
    </source>
</reference>
<keyword evidence="1" id="KW-0812">Transmembrane</keyword>
<evidence type="ECO:0000313" key="2">
    <source>
        <dbReference type="EMBL" id="MFG6412289.1"/>
    </source>
</evidence>
<dbReference type="Proteomes" id="UP001606300">
    <property type="component" value="Unassembled WGS sequence"/>
</dbReference>
<proteinExistence type="predicted"/>
<sequence>MVAAVAFGGAACAARMGLAMEIAGVLLLALNLVGKAKAISIVRYWRLCEVASNLRRKQAISIAVPGVGLLLLLLAVRRTLRGDAKFANAAEIGRSGLSDDNSNGPPPSPGRLLRAIRIDIALDLPAAKGTSSERCQ</sequence>
<organism evidence="2 3">
    <name type="scientific">Pelomonas dachongensis</name>
    <dbReference type="NCBI Taxonomy" id="3299029"/>
    <lineage>
        <taxon>Bacteria</taxon>
        <taxon>Pseudomonadati</taxon>
        <taxon>Pseudomonadota</taxon>
        <taxon>Betaproteobacteria</taxon>
        <taxon>Burkholderiales</taxon>
        <taxon>Sphaerotilaceae</taxon>
        <taxon>Roseateles</taxon>
    </lineage>
</organism>
<dbReference type="EMBL" id="JBIGHY010000001">
    <property type="protein sequence ID" value="MFG6412289.1"/>
    <property type="molecule type" value="Genomic_DNA"/>
</dbReference>
<protein>
    <submittedName>
        <fullName evidence="2">Uncharacterized protein</fullName>
    </submittedName>
</protein>
<accession>A0ABW7EFP8</accession>
<gene>
    <name evidence="2" type="ORF">ACG02S_00105</name>
</gene>
<keyword evidence="1" id="KW-0472">Membrane</keyword>
<feature type="transmembrane region" description="Helical" evidence="1">
    <location>
        <begin position="59"/>
        <end position="76"/>
    </location>
</feature>
<evidence type="ECO:0000256" key="1">
    <source>
        <dbReference type="SAM" id="Phobius"/>
    </source>
</evidence>
<keyword evidence="3" id="KW-1185">Reference proteome</keyword>
<name>A0ABW7EFP8_9BURK</name>
<evidence type="ECO:0000313" key="3">
    <source>
        <dbReference type="Proteomes" id="UP001606300"/>
    </source>
</evidence>